<dbReference type="GO" id="GO:0005886">
    <property type="term" value="C:plasma membrane"/>
    <property type="evidence" value="ECO:0007669"/>
    <property type="project" value="UniProtKB-SubCell"/>
</dbReference>
<evidence type="ECO:0000256" key="3">
    <source>
        <dbReference type="ARBA" id="ARBA00009370"/>
    </source>
</evidence>
<name>K9W9E4_9CYAN</name>
<feature type="transmembrane region" description="Helical" evidence="8">
    <location>
        <begin position="20"/>
        <end position="43"/>
    </location>
</feature>
<keyword evidence="8" id="KW-0812">Transmembrane</keyword>
<dbReference type="Pfam" id="PF10502">
    <property type="entry name" value="Peptidase_S26"/>
    <property type="match status" value="1"/>
</dbReference>
<evidence type="ECO:0000256" key="4">
    <source>
        <dbReference type="ARBA" id="ARBA00013208"/>
    </source>
</evidence>
<feature type="active site" evidence="7">
    <location>
        <position position="100"/>
    </location>
</feature>
<organism evidence="11 12">
    <name type="scientific">Allocoleopsis franciscana PCC 7113</name>
    <dbReference type="NCBI Taxonomy" id="1173027"/>
    <lineage>
        <taxon>Bacteria</taxon>
        <taxon>Bacillati</taxon>
        <taxon>Cyanobacteriota</taxon>
        <taxon>Cyanophyceae</taxon>
        <taxon>Coleofasciculales</taxon>
        <taxon>Coleofasciculaceae</taxon>
        <taxon>Allocoleopsis</taxon>
        <taxon>Allocoleopsis franciscana</taxon>
    </lineage>
</organism>
<comment type="similarity">
    <text evidence="3 9">Belongs to the peptidase S26 family.</text>
</comment>
<dbReference type="InterPro" id="IPR019757">
    <property type="entry name" value="Pept_S26A_signal_pept_1_Lys-AS"/>
</dbReference>
<dbReference type="InterPro" id="IPR036286">
    <property type="entry name" value="LexA/Signal_pep-like_sf"/>
</dbReference>
<keyword evidence="12" id="KW-1185">Reference proteome</keyword>
<evidence type="ECO:0000259" key="10">
    <source>
        <dbReference type="Pfam" id="PF10502"/>
    </source>
</evidence>
<dbReference type="GO" id="GO:0009003">
    <property type="term" value="F:signal peptidase activity"/>
    <property type="evidence" value="ECO:0007669"/>
    <property type="project" value="UniProtKB-EC"/>
</dbReference>
<keyword evidence="8" id="KW-1133">Transmembrane helix</keyword>
<dbReference type="EC" id="3.4.21.89" evidence="4 8"/>
<dbReference type="PROSITE" id="PS00761">
    <property type="entry name" value="SPASE_I_3"/>
    <property type="match status" value="1"/>
</dbReference>
<proteinExistence type="inferred from homology"/>
<accession>K9W9E4</accession>
<dbReference type="PANTHER" id="PTHR43390">
    <property type="entry name" value="SIGNAL PEPTIDASE I"/>
    <property type="match status" value="1"/>
</dbReference>
<dbReference type="PANTHER" id="PTHR43390:SF1">
    <property type="entry name" value="CHLOROPLAST PROCESSING PEPTIDASE"/>
    <property type="match status" value="1"/>
</dbReference>
<dbReference type="InterPro" id="IPR000223">
    <property type="entry name" value="Pept_S26A_signal_pept_1"/>
</dbReference>
<dbReference type="InterPro" id="IPR019758">
    <property type="entry name" value="Pept_S26A_signal_pept_1_CS"/>
</dbReference>
<dbReference type="InterPro" id="IPR019533">
    <property type="entry name" value="Peptidase_S26"/>
</dbReference>
<gene>
    <name evidence="11" type="ORF">Mic7113_0155</name>
</gene>
<dbReference type="Gene3D" id="2.10.109.10">
    <property type="entry name" value="Umud Fragment, subunit A"/>
    <property type="match status" value="1"/>
</dbReference>
<dbReference type="RefSeq" id="WP_015180256.1">
    <property type="nucleotide sequence ID" value="NC_019738.1"/>
</dbReference>
<dbReference type="PROSITE" id="PS00760">
    <property type="entry name" value="SPASE_I_2"/>
    <property type="match status" value="1"/>
</dbReference>
<feature type="domain" description="Peptidase S26" evidence="10">
    <location>
        <begin position="25"/>
        <end position="180"/>
    </location>
</feature>
<dbReference type="InterPro" id="IPR019756">
    <property type="entry name" value="Pept_S26A_signal_pept_1_Ser-AS"/>
</dbReference>
<evidence type="ECO:0000256" key="2">
    <source>
        <dbReference type="ARBA" id="ARBA00004401"/>
    </source>
</evidence>
<evidence type="ECO:0000313" key="12">
    <source>
        <dbReference type="Proteomes" id="UP000010471"/>
    </source>
</evidence>
<keyword evidence="5 8" id="KW-0645">Protease</keyword>
<dbReference type="PRINTS" id="PR00727">
    <property type="entry name" value="LEADERPTASE"/>
</dbReference>
<protein>
    <recommendedName>
        <fullName evidence="4 8">Signal peptidase I</fullName>
        <ecNumber evidence="4 8">3.4.21.89</ecNumber>
    </recommendedName>
</protein>
<feature type="active site" evidence="7">
    <location>
        <position position="52"/>
    </location>
</feature>
<dbReference type="CDD" id="cd06530">
    <property type="entry name" value="S26_SPase_I"/>
    <property type="match status" value="1"/>
</dbReference>
<dbReference type="PATRIC" id="fig|1173027.3.peg.169"/>
<dbReference type="EMBL" id="CP003630">
    <property type="protein sequence ID" value="AFZ16092.1"/>
    <property type="molecule type" value="Genomic_DNA"/>
</dbReference>
<evidence type="ECO:0000256" key="6">
    <source>
        <dbReference type="ARBA" id="ARBA00022801"/>
    </source>
</evidence>
<sequence length="203" mass="23162">MPDPDNQDFNNDAQLNRNNLWLEGCKTVALSLVFSFGFHILVAESRYVASGSMLPTLEVNDRLVIDKLSYRWSNPERGDIIVFSPTEKLKQQNVRDTLIKRVIGLPGEKVEIKQGRVYINDGLLSEKYIAENLSYQWGPVTVPAKSYLVMGDNRDYSYDSRSWGFVPHDYIIGKAFVRFWSPKRLGKIDPVPLYPTSQPSSSK</sequence>
<reference evidence="11 12" key="1">
    <citation type="submission" date="2012-06" db="EMBL/GenBank/DDBJ databases">
        <title>Finished chromosome of genome of Microcoleus sp. PCC 7113.</title>
        <authorList>
            <consortium name="US DOE Joint Genome Institute"/>
            <person name="Gugger M."/>
            <person name="Coursin T."/>
            <person name="Rippka R."/>
            <person name="Tandeau De Marsac N."/>
            <person name="Huntemann M."/>
            <person name="Wei C.-L."/>
            <person name="Han J."/>
            <person name="Detter J.C."/>
            <person name="Han C."/>
            <person name="Tapia R."/>
            <person name="Chen A."/>
            <person name="Kyrpides N."/>
            <person name="Mavromatis K."/>
            <person name="Markowitz V."/>
            <person name="Szeto E."/>
            <person name="Ivanova N."/>
            <person name="Pagani I."/>
            <person name="Pati A."/>
            <person name="Goodwin L."/>
            <person name="Nordberg H.P."/>
            <person name="Cantor M.N."/>
            <person name="Hua S.X."/>
            <person name="Woyke T."/>
            <person name="Kerfeld C.A."/>
        </authorList>
    </citation>
    <scope>NUCLEOTIDE SEQUENCE [LARGE SCALE GENOMIC DNA]</scope>
    <source>
        <strain evidence="11 12">PCC 7113</strain>
    </source>
</reference>
<evidence type="ECO:0000256" key="7">
    <source>
        <dbReference type="PIRSR" id="PIRSR600223-1"/>
    </source>
</evidence>
<comment type="subcellular location">
    <subcellularLocation>
        <location evidence="2">Cell membrane</location>
        <topology evidence="2">Single-pass type II membrane protein</topology>
    </subcellularLocation>
    <subcellularLocation>
        <location evidence="9">Membrane</location>
        <topology evidence="9">Single-pass type II membrane protein</topology>
    </subcellularLocation>
</comment>
<evidence type="ECO:0000313" key="11">
    <source>
        <dbReference type="EMBL" id="AFZ16092.1"/>
    </source>
</evidence>
<dbReference type="SUPFAM" id="SSF51306">
    <property type="entry name" value="LexA/Signal peptidase"/>
    <property type="match status" value="1"/>
</dbReference>
<evidence type="ECO:0000256" key="5">
    <source>
        <dbReference type="ARBA" id="ARBA00022670"/>
    </source>
</evidence>
<dbReference type="AlphaFoldDB" id="K9W9E4"/>
<dbReference type="HOGENOM" id="CLU_028723_5_1_3"/>
<comment type="catalytic activity">
    <reaction evidence="1 8">
        <text>Cleavage of hydrophobic, N-terminal signal or leader sequences from secreted and periplasmic proteins.</text>
        <dbReference type="EC" id="3.4.21.89"/>
    </reaction>
</comment>
<evidence type="ECO:0000256" key="1">
    <source>
        <dbReference type="ARBA" id="ARBA00000677"/>
    </source>
</evidence>
<dbReference type="STRING" id="1173027.Mic7113_0155"/>
<dbReference type="NCBIfam" id="TIGR02227">
    <property type="entry name" value="sigpep_I_bact"/>
    <property type="match status" value="1"/>
</dbReference>
<keyword evidence="6 8" id="KW-0378">Hydrolase</keyword>
<dbReference type="Proteomes" id="UP000010471">
    <property type="component" value="Chromosome"/>
</dbReference>
<evidence type="ECO:0000256" key="8">
    <source>
        <dbReference type="RuleBase" id="RU003993"/>
    </source>
</evidence>
<keyword evidence="8" id="KW-0472">Membrane</keyword>
<dbReference type="eggNOG" id="COG0681">
    <property type="taxonomic scope" value="Bacteria"/>
</dbReference>
<dbReference type="GO" id="GO:0004252">
    <property type="term" value="F:serine-type endopeptidase activity"/>
    <property type="evidence" value="ECO:0007669"/>
    <property type="project" value="InterPro"/>
</dbReference>
<dbReference type="GO" id="GO:0006465">
    <property type="term" value="P:signal peptide processing"/>
    <property type="evidence" value="ECO:0007669"/>
    <property type="project" value="InterPro"/>
</dbReference>
<dbReference type="PROSITE" id="PS00501">
    <property type="entry name" value="SPASE_I_1"/>
    <property type="match status" value="1"/>
</dbReference>
<dbReference type="MEROPS" id="S26.A02"/>
<dbReference type="KEGG" id="mic:Mic7113_0155"/>
<dbReference type="OrthoDB" id="9802919at2"/>
<evidence type="ECO:0000256" key="9">
    <source>
        <dbReference type="RuleBase" id="RU362042"/>
    </source>
</evidence>